<dbReference type="Proteomes" id="UP000075880">
    <property type="component" value="Unassembled WGS sequence"/>
</dbReference>
<reference evidence="2" key="1">
    <citation type="submission" date="2024-04" db="UniProtKB">
        <authorList>
            <consortium name="EnsemblMetazoa"/>
        </authorList>
    </citation>
    <scope>IDENTIFICATION</scope>
    <source>
        <strain evidence="2">EBRO</strain>
    </source>
</reference>
<keyword evidence="3" id="KW-1185">Reference proteome</keyword>
<organism evidence="2 3">
    <name type="scientific">Anopheles atroparvus</name>
    <name type="common">European mosquito</name>
    <dbReference type="NCBI Taxonomy" id="41427"/>
    <lineage>
        <taxon>Eukaryota</taxon>
        <taxon>Metazoa</taxon>
        <taxon>Ecdysozoa</taxon>
        <taxon>Arthropoda</taxon>
        <taxon>Hexapoda</taxon>
        <taxon>Insecta</taxon>
        <taxon>Pterygota</taxon>
        <taxon>Neoptera</taxon>
        <taxon>Endopterygota</taxon>
        <taxon>Diptera</taxon>
        <taxon>Nematocera</taxon>
        <taxon>Culicoidea</taxon>
        <taxon>Culicidae</taxon>
        <taxon>Anophelinae</taxon>
        <taxon>Anopheles</taxon>
    </lineage>
</organism>
<sequence length="147" mass="16000">MTDKLTDTLNLEVNLKVIETCIASTGRQSRTRTATNTSCARSTRTTRTRSSGGGFEHGVTRFGSMTVFIAQKTHTPFWTLFANINDPNLCDIENTVDCAVIMRSRTTSRLSIRTVSCRCCCGGLVGKRLCSFSTTSSAAQVAQNDDS</sequence>
<protein>
    <submittedName>
        <fullName evidence="2">Uncharacterized protein</fullName>
    </submittedName>
</protein>
<proteinExistence type="predicted"/>
<feature type="compositionally biased region" description="Low complexity" evidence="1">
    <location>
        <begin position="32"/>
        <end position="50"/>
    </location>
</feature>
<evidence type="ECO:0000313" key="2">
    <source>
        <dbReference type="EnsemblMetazoa" id="ENSAATROPP012993"/>
    </source>
</evidence>
<feature type="region of interest" description="Disordered" evidence="1">
    <location>
        <begin position="32"/>
        <end position="55"/>
    </location>
</feature>
<accession>A0AAG5DQS4</accession>
<evidence type="ECO:0000313" key="3">
    <source>
        <dbReference type="Proteomes" id="UP000075880"/>
    </source>
</evidence>
<name>A0AAG5DQS4_ANOAO</name>
<evidence type="ECO:0000256" key="1">
    <source>
        <dbReference type="SAM" id="MobiDB-lite"/>
    </source>
</evidence>
<dbReference type="EnsemblMetazoa" id="ENSAATROPT014253">
    <property type="protein sequence ID" value="ENSAATROPP012993"/>
    <property type="gene ID" value="ENSAATROPG011563"/>
</dbReference>
<dbReference type="AlphaFoldDB" id="A0AAG5DQS4"/>